<organism evidence="3 4">
    <name type="scientific">Fluoribacter dumoffii</name>
    <dbReference type="NCBI Taxonomy" id="463"/>
    <lineage>
        <taxon>Bacteria</taxon>
        <taxon>Pseudomonadati</taxon>
        <taxon>Pseudomonadota</taxon>
        <taxon>Gammaproteobacteria</taxon>
        <taxon>Legionellales</taxon>
        <taxon>Legionellaceae</taxon>
        <taxon>Fluoribacter</taxon>
    </lineage>
</organism>
<proteinExistence type="predicted"/>
<evidence type="ECO:0000259" key="2">
    <source>
        <dbReference type="Pfam" id="PF00668"/>
    </source>
</evidence>
<name>A0A377G846_9GAMM</name>
<gene>
    <name evidence="3" type="primary">ppsD</name>
    <name evidence="3" type="ORF">NCTC11370_00730</name>
</gene>
<dbReference type="GeneID" id="93292651"/>
<dbReference type="PANTHER" id="PTHR44394">
    <property type="entry name" value="BETA-ALANINE-ACTIVATING ENZYME"/>
    <property type="match status" value="1"/>
</dbReference>
<reference evidence="3 4" key="1">
    <citation type="submission" date="2018-06" db="EMBL/GenBank/DDBJ databases">
        <authorList>
            <consortium name="Pathogen Informatics"/>
            <person name="Doyle S."/>
        </authorList>
    </citation>
    <scope>NUCLEOTIDE SEQUENCE [LARGE SCALE GENOMIC DNA]</scope>
    <source>
        <strain evidence="3 4">NCTC11370</strain>
    </source>
</reference>
<dbReference type="Gene3D" id="3.30.300.30">
    <property type="match status" value="1"/>
</dbReference>
<dbReference type="SUPFAM" id="SSF52777">
    <property type="entry name" value="CoA-dependent acyltransferases"/>
    <property type="match status" value="1"/>
</dbReference>
<dbReference type="InterPro" id="IPR000873">
    <property type="entry name" value="AMP-dep_synth/lig_dom"/>
</dbReference>
<dbReference type="GO" id="GO:0016746">
    <property type="term" value="F:acyltransferase activity"/>
    <property type="evidence" value="ECO:0007669"/>
    <property type="project" value="UniProtKB-KW"/>
</dbReference>
<dbReference type="Gene3D" id="3.30.559.30">
    <property type="entry name" value="Nonribosomal peptide synthetase, condensation domain"/>
    <property type="match status" value="1"/>
</dbReference>
<feature type="domain" description="AMP-dependent synthetase/ligase" evidence="1">
    <location>
        <begin position="60"/>
        <end position="343"/>
    </location>
</feature>
<feature type="domain" description="Condensation" evidence="2">
    <location>
        <begin position="576"/>
        <end position="874"/>
    </location>
</feature>
<evidence type="ECO:0000313" key="4">
    <source>
        <dbReference type="Proteomes" id="UP000254554"/>
    </source>
</evidence>
<dbReference type="RefSeq" id="WP_010652969.1">
    <property type="nucleotide sequence ID" value="NZ_JAPHOO010000001.1"/>
</dbReference>
<dbReference type="Pfam" id="PF00668">
    <property type="entry name" value="Condensation"/>
    <property type="match status" value="1"/>
</dbReference>
<dbReference type="InterPro" id="IPR045851">
    <property type="entry name" value="AMP-bd_C_sf"/>
</dbReference>
<dbReference type="Pfam" id="PF00501">
    <property type="entry name" value="AMP-binding"/>
    <property type="match status" value="1"/>
</dbReference>
<accession>A0A377G846</accession>
<dbReference type="EMBL" id="UGGT01000001">
    <property type="protein sequence ID" value="STO20671.1"/>
    <property type="molecule type" value="Genomic_DNA"/>
</dbReference>
<evidence type="ECO:0000313" key="3">
    <source>
        <dbReference type="EMBL" id="STO20671.1"/>
    </source>
</evidence>
<dbReference type="EC" id="2.3.1.-" evidence="3"/>
<dbReference type="Gene3D" id="3.40.50.12780">
    <property type="entry name" value="N-terminal domain of ligase-like"/>
    <property type="match status" value="1"/>
</dbReference>
<dbReference type="PANTHER" id="PTHR44394:SF1">
    <property type="entry name" value="BETA-ALANINE-ACTIVATING ENZYME"/>
    <property type="match status" value="1"/>
</dbReference>
<dbReference type="OrthoDB" id="9765680at2"/>
<dbReference type="Gene3D" id="3.30.559.10">
    <property type="entry name" value="Chloramphenicol acetyltransferase-like domain"/>
    <property type="match status" value="1"/>
</dbReference>
<dbReference type="InterPro" id="IPR042099">
    <property type="entry name" value="ANL_N_sf"/>
</dbReference>
<keyword evidence="3" id="KW-0808">Transferase</keyword>
<sequence>MKLISLNAMQNDLAKTLALKLFAPDTNFSLTEGGSTFKREQCLEKILDYIDWIEQLNIHSVMIMSPPSVEALCLCYALVLSNKTYIPLHTSSSSELLEVYLKTYQVDLLWIHPHLITQFAEGFKNKLLQPKNKTFFYYLPKIQQTACIIPGIVLFTSGTMGLPKAVHYQYHTIHNYLSWCLDEFRINPEDHVLFISELSFIASLRPLFVPAIAGANITFIGGNSPNKLQWMTKALIHHQITVLNLTPTFFKLLMNQLKRTQLLHHLFPVRLVLLSGEPIDIEPINRWFAEINTETVFYNLYGSTECLLPFYKRINAPLAEQERLHLGQLRAGCDYKLLPDARGYELCIAGALSTAYFDEDLTHHHYITINNRRYLRTKDFVKLEEINQRKELFFCSRSQRLIKRYAQLINLDELEFALKKSFPELDFITFSDEENENKIYLVIKTLPDDALLKQIKFFLKSHFPNYMHPNEYIFTREIPLTSSGKINYFLLKKKFTPQDAKFIFEYFTRFFDRQPIDIERKIVDLGLESIDYLEMAEEFLRITGKWLDVAKIHNEMRIADIGSCLVELNLTHASPQNKVMLNPLQRGFYSKELDEHFDQSLCIIASLCLQGISDIRQLEIAIADTLANHFMLNSKLKWIDSDYFFVSAGMQTDFNLRAPIFFSKKELQRLITTVHADRLVRIYVQKKKNHYFLIMAYHHIALDGWSAALVREEIFRRYEGTHEIKCINQEEEINALNRAAEFREHTKNTLRELKTRLSQINPYEYNHLEPLFQGTLENRNTCFTLEKKWVDQFAHQHQIQDSPYSVIFALVFHQMISQIAGVNKLFFYMSFSNRNLPIPHIKELIGNLATGLPVFFNNKNLTTQEFAAQIKDNFTLYFKNMSYTRLVEIWENEIINQRFMSPRHQRYRLVYTYINKITEDEYIQNKYIDWDKSINETLPENSANVSGKKKVAFLRVYNMGPHFVVMLSTQMKKKVHDLLLTQLHELMNSQR</sequence>
<dbReference type="InterPro" id="IPR023213">
    <property type="entry name" value="CAT-like_dom_sf"/>
</dbReference>
<dbReference type="AlphaFoldDB" id="A0A377G846"/>
<dbReference type="SUPFAM" id="SSF56801">
    <property type="entry name" value="Acetyl-CoA synthetase-like"/>
    <property type="match status" value="1"/>
</dbReference>
<keyword evidence="4" id="KW-1185">Reference proteome</keyword>
<dbReference type="InterPro" id="IPR001242">
    <property type="entry name" value="Condensation_dom"/>
</dbReference>
<dbReference type="Proteomes" id="UP000254554">
    <property type="component" value="Unassembled WGS sequence"/>
</dbReference>
<dbReference type="STRING" id="1094715.GCA_000236165_01691"/>
<dbReference type="GO" id="GO:0043041">
    <property type="term" value="P:amino acid activation for nonribosomal peptide biosynthetic process"/>
    <property type="evidence" value="ECO:0007669"/>
    <property type="project" value="TreeGrafter"/>
</dbReference>
<evidence type="ECO:0000259" key="1">
    <source>
        <dbReference type="Pfam" id="PF00501"/>
    </source>
</evidence>
<dbReference type="InterPro" id="IPR052091">
    <property type="entry name" value="Beta-ala_Activ/Resist"/>
</dbReference>
<keyword evidence="3" id="KW-0012">Acyltransferase</keyword>
<protein>
    <submittedName>
        <fullName evidence="3">Plipastatin synthase subunit D</fullName>
        <ecNumber evidence="3">2.3.1.-</ecNumber>
    </submittedName>
</protein>